<evidence type="ECO:0000313" key="3">
    <source>
        <dbReference type="Proteomes" id="UP000004208"/>
    </source>
</evidence>
<dbReference type="AlphaFoldDB" id="D7WBF8"/>
<keyword evidence="3" id="KW-1185">Reference proteome</keyword>
<dbReference type="InterPro" id="IPR036397">
    <property type="entry name" value="RNaseH_sf"/>
</dbReference>
<dbReference type="Proteomes" id="UP000004208">
    <property type="component" value="Unassembled WGS sequence"/>
</dbReference>
<proteinExistence type="predicted"/>
<feature type="compositionally biased region" description="Polar residues" evidence="1">
    <location>
        <begin position="247"/>
        <end position="256"/>
    </location>
</feature>
<dbReference type="RefSeq" id="WP_005287276.1">
    <property type="nucleotide sequence ID" value="NZ_CM000961.1"/>
</dbReference>
<protein>
    <submittedName>
        <fullName evidence="2">DNA polymerase III, epsilon subunit</fullName>
    </submittedName>
</protein>
<accession>D7WBF8</accession>
<gene>
    <name evidence="2" type="ORF">HMPREF0291_10447</name>
</gene>
<name>D7WBF8_9CORY</name>
<dbReference type="OrthoDB" id="190275at2"/>
<reference evidence="2" key="1">
    <citation type="submission" date="2010-06" db="EMBL/GenBank/DDBJ databases">
        <authorList>
            <person name="Muzny D."/>
            <person name="Qin X."/>
            <person name="Buhay C."/>
            <person name="Dugan-Rocha S."/>
            <person name="Ding Y."/>
            <person name="Chen G."/>
            <person name="Hawes A."/>
            <person name="Holder M."/>
            <person name="Jhangiani S."/>
            <person name="Johnson A."/>
            <person name="Khan Z."/>
            <person name="Li Z."/>
            <person name="Liu W."/>
            <person name="Liu X."/>
            <person name="Perez L."/>
            <person name="Shen H."/>
            <person name="Wang Q."/>
            <person name="Watt J."/>
            <person name="Xi L."/>
            <person name="Xin Y."/>
            <person name="Zhou J."/>
            <person name="Deng J."/>
            <person name="Jiang H."/>
            <person name="Liu Y."/>
            <person name="Qu J."/>
            <person name="Song X.-Z."/>
            <person name="Zhang L."/>
            <person name="Villasana D."/>
            <person name="Johnson A."/>
            <person name="Liu J."/>
            <person name="Liyanage D."/>
            <person name="Lorensuhewa L."/>
            <person name="Robinson T."/>
            <person name="Song A."/>
            <person name="Song B.-B."/>
            <person name="Dinh H."/>
            <person name="Thornton R."/>
            <person name="Coyle M."/>
            <person name="Francisco L."/>
            <person name="Jackson L."/>
            <person name="Javaid M."/>
            <person name="Korchina V."/>
            <person name="Kovar C."/>
            <person name="Mata R."/>
            <person name="Mathew T."/>
            <person name="Ngo R."/>
            <person name="Nguyen L."/>
            <person name="Nguyen N."/>
            <person name="Okwuonu G."/>
            <person name="Ongeri F."/>
            <person name="Pham C."/>
            <person name="Simmons D."/>
            <person name="Wilczek-Boney K."/>
            <person name="Hale W."/>
            <person name="Jakkamsetti A."/>
            <person name="Pham P."/>
            <person name="Ruth R."/>
            <person name="San Lucas F."/>
            <person name="Warren J."/>
            <person name="Zhang J."/>
            <person name="Zhao Z."/>
            <person name="Zhou C."/>
            <person name="Zhu D."/>
            <person name="Lee S."/>
            <person name="Bess C."/>
            <person name="Blankenburg K."/>
            <person name="Forbes L."/>
            <person name="Fu Q."/>
            <person name="Gubbala S."/>
            <person name="Hirani K."/>
            <person name="Jayaseelan J.C."/>
            <person name="Lara F."/>
            <person name="Munidasa M."/>
            <person name="Palculict T."/>
            <person name="Patil S."/>
            <person name="Pu L.-L."/>
            <person name="Saada N."/>
            <person name="Tang L."/>
            <person name="Weissenberger G."/>
            <person name="Zhu Y."/>
            <person name="Hemphill L."/>
            <person name="Shang Y."/>
            <person name="Youmans B."/>
            <person name="Ayvaz T."/>
            <person name="Ross M."/>
            <person name="Santibanez J."/>
            <person name="Aqrawi P."/>
            <person name="Gross S."/>
            <person name="Joshi V."/>
            <person name="Fowler G."/>
            <person name="Nazareth L."/>
            <person name="Reid J."/>
            <person name="Worley K."/>
            <person name="Petrosino J."/>
            <person name="Highlander S."/>
            <person name="Gibbs R."/>
        </authorList>
    </citation>
    <scope>NUCLEOTIDE SEQUENCE [LARGE SCALE GENOMIC DNA]</scope>
    <source>
        <strain evidence="2">ATCC 33030</strain>
    </source>
</reference>
<feature type="region of interest" description="Disordered" evidence="1">
    <location>
        <begin position="123"/>
        <end position="146"/>
    </location>
</feature>
<feature type="region of interest" description="Disordered" evidence="1">
    <location>
        <begin position="175"/>
        <end position="197"/>
    </location>
</feature>
<comment type="caution">
    <text evidence="2">The sequence shown here is derived from an EMBL/GenBank/DDBJ whole genome shotgun (WGS) entry which is preliminary data.</text>
</comment>
<dbReference type="SUPFAM" id="SSF53098">
    <property type="entry name" value="Ribonuclease H-like"/>
    <property type="match status" value="1"/>
</dbReference>
<dbReference type="InterPro" id="IPR036420">
    <property type="entry name" value="BRCT_dom_sf"/>
</dbReference>
<dbReference type="HOGENOM" id="CLU_029910_0_0_11"/>
<dbReference type="Gene3D" id="3.30.420.10">
    <property type="entry name" value="Ribonuclease H-like superfamily/Ribonuclease H"/>
    <property type="match status" value="1"/>
</dbReference>
<dbReference type="InterPro" id="IPR012337">
    <property type="entry name" value="RNaseH-like_sf"/>
</dbReference>
<evidence type="ECO:0000313" key="2">
    <source>
        <dbReference type="EMBL" id="EFK55189.1"/>
    </source>
</evidence>
<dbReference type="Gene3D" id="3.40.50.10190">
    <property type="entry name" value="BRCT domain"/>
    <property type="match status" value="1"/>
</dbReference>
<evidence type="ECO:0000256" key="1">
    <source>
        <dbReference type="SAM" id="MobiDB-lite"/>
    </source>
</evidence>
<dbReference type="STRING" id="585529.HMPREF0291_10447"/>
<organism evidence="2 3">
    <name type="scientific">Corynebacterium genitalium ATCC 33030</name>
    <dbReference type="NCBI Taxonomy" id="585529"/>
    <lineage>
        <taxon>Bacteria</taxon>
        <taxon>Bacillati</taxon>
        <taxon>Actinomycetota</taxon>
        <taxon>Actinomycetes</taxon>
        <taxon>Mycobacteriales</taxon>
        <taxon>Corynebacteriaceae</taxon>
        <taxon>Corynebacterium</taxon>
    </lineage>
</organism>
<dbReference type="eggNOG" id="COG0847">
    <property type="taxonomic scope" value="Bacteria"/>
</dbReference>
<dbReference type="EMBL" id="ACLJ02000001">
    <property type="protein sequence ID" value="EFK55189.1"/>
    <property type="molecule type" value="Genomic_DNA"/>
</dbReference>
<dbReference type="GO" id="GO:0003676">
    <property type="term" value="F:nucleic acid binding"/>
    <property type="evidence" value="ECO:0007669"/>
    <property type="project" value="InterPro"/>
</dbReference>
<feature type="region of interest" description="Disordered" evidence="1">
    <location>
        <begin position="239"/>
        <end position="260"/>
    </location>
</feature>
<sequence>MVEGTPEAEVIPPAEQFPYVALYVQTTNIHPSTGRLVTLDAVAFDDSGVVGEEFHRIFNVGGDPGPMHMHGVEPNLFERAAKFSRHLKALDKFLDARTLVVHDAPMTWGFIVSEARRAMNAAARANRSRNRRQGRRRQRVGHVPAPEGIVDTLATARKQGVTLIDVRLESVASASGIDAPAPDASPQRAARPEEETSRERTLVLVSLFLKQLENGEVLSRTPDELAPDRFGLQRSRIRVEAEKKQPKQGNPGQFTDKSGLRPGMEVVVTDDIQADHDEVVQKILDLDLNYSEKLSRETSLVVSNITGPPEQLRGKAMHAQRKNIPLVTDTEFLAAAAEALR</sequence>
<feature type="compositionally biased region" description="Basic residues" evidence="1">
    <location>
        <begin position="126"/>
        <end position="140"/>
    </location>
</feature>